<keyword evidence="4" id="KW-1185">Reference proteome</keyword>
<protein>
    <submittedName>
        <fullName evidence="3">PspA/IM30 family protein</fullName>
    </submittedName>
</protein>
<evidence type="ECO:0000313" key="4">
    <source>
        <dbReference type="Proteomes" id="UP000678276"/>
    </source>
</evidence>
<comment type="caution">
    <text evidence="3">The sequence shown here is derived from an EMBL/GenBank/DDBJ whole genome shotgun (WGS) entry which is preliminary data.</text>
</comment>
<gene>
    <name evidence="3" type="ORF">J6595_18900</name>
</gene>
<sequence length="223" mass="24419">MFKLMTTIARGRAHESAEMIAARNATTILSQQIRDAASALDNARRALAITEASFGRDEARLHRLTQTIEDLEGRVVAAIEKGRDDLAREGAEEIAQLEAERDLARKGVELLRNEIARRRPQLRDCEARLRRLCLGRDLVSARAQARRLGGPSGTARLSRLGEAEQTLARIETAQSAEDAAFADHESGAGRPIVDRLAEAGCGPARPNSAVAVIERLRQRIEAQ</sequence>
<dbReference type="RefSeq" id="WP_209596636.1">
    <property type="nucleotide sequence ID" value="NZ_JAGJCF010000018.1"/>
</dbReference>
<feature type="coiled-coil region" evidence="2">
    <location>
        <begin position="61"/>
        <end position="114"/>
    </location>
</feature>
<dbReference type="EMBL" id="JAGJCF010000018">
    <property type="protein sequence ID" value="MBP0617658.1"/>
    <property type="molecule type" value="Genomic_DNA"/>
</dbReference>
<evidence type="ECO:0000256" key="2">
    <source>
        <dbReference type="SAM" id="Coils"/>
    </source>
</evidence>
<keyword evidence="2" id="KW-0175">Coiled coil</keyword>
<organism evidence="3 4">
    <name type="scientific">Jiella mangrovi</name>
    <dbReference type="NCBI Taxonomy" id="2821407"/>
    <lineage>
        <taxon>Bacteria</taxon>
        <taxon>Pseudomonadati</taxon>
        <taxon>Pseudomonadota</taxon>
        <taxon>Alphaproteobacteria</taxon>
        <taxon>Hyphomicrobiales</taxon>
        <taxon>Aurantimonadaceae</taxon>
        <taxon>Jiella</taxon>
    </lineage>
</organism>
<evidence type="ECO:0000313" key="3">
    <source>
        <dbReference type="EMBL" id="MBP0617658.1"/>
    </source>
</evidence>
<proteinExistence type="inferred from homology"/>
<dbReference type="Pfam" id="PF04012">
    <property type="entry name" value="PspA_IM30"/>
    <property type="match status" value="1"/>
</dbReference>
<name>A0ABS4BLP7_9HYPH</name>
<evidence type="ECO:0000256" key="1">
    <source>
        <dbReference type="ARBA" id="ARBA00043985"/>
    </source>
</evidence>
<comment type="similarity">
    <text evidence="1">Belongs to the PspA/Vipp/IM30 family.</text>
</comment>
<reference evidence="3 4" key="1">
    <citation type="submission" date="2021-04" db="EMBL/GenBank/DDBJ databases">
        <title>Whole genome sequence of Jiella sp. KSK16Y-1.</title>
        <authorList>
            <person name="Tuo L."/>
        </authorList>
    </citation>
    <scope>NUCLEOTIDE SEQUENCE [LARGE SCALE GENOMIC DNA]</scope>
    <source>
        <strain evidence="3 4">KSK16Y-1</strain>
    </source>
</reference>
<accession>A0ABS4BLP7</accession>
<dbReference type="Proteomes" id="UP000678276">
    <property type="component" value="Unassembled WGS sequence"/>
</dbReference>
<dbReference type="InterPro" id="IPR007157">
    <property type="entry name" value="PspA_VIPP1"/>
</dbReference>